<accession>A0A4Z0PW68</accession>
<evidence type="ECO:0000313" key="4">
    <source>
        <dbReference type="EMBL" id="TGE21559.1"/>
    </source>
</evidence>
<keyword evidence="1" id="KW-1134">Transmembrane beta strand</keyword>
<reference evidence="4 5" key="1">
    <citation type="submission" date="2019-04" db="EMBL/GenBank/DDBJ databases">
        <authorList>
            <person name="Feng G."/>
            <person name="Zhang J."/>
            <person name="Zhu H."/>
        </authorList>
    </citation>
    <scope>NUCLEOTIDE SEQUENCE [LARGE SCALE GENOMIC DNA]</scope>
    <source>
        <strain evidence="4 5">JCM 31653</strain>
    </source>
</reference>
<sequence>MGNRPARWTYLRGCFSPHLSFMPRILLVMSLLVAPCLPARAQQTDSLAGPAPDSLRAAPTGWLRLAAAGEPAPLPHFVTVQPLLSRVAGVQVTPYSGAPGAQALVRIRGAASLSGNAQPLYVVDGAPVFQNTFTPNNYSGNPTAFFRPIEASELEANPLLSIPAEDIETIEVLKGALETAQYGFQGINGVIRITTRRGRVGQTRLHYAGYGGVQQARTRYDLLDAQEYAQLGNDVDTNFGTRPRYSAAEVAAFGKGTDWQAEILRAAALHEHQVSLDGGTDKTRYYASAGYLNQQGVVRQSSLVRYNARAFVAHQFTNRFRAEAGVGLSQTQQRLPVYDLLTRTVLAPPIYPVRNPDGSYAKVIFEGNNPVQLLDEAYQRPRQNRVLGRLAGYYTLAPGLTLEVQATLERSVLHSQLFGPGISNPFFFRPGGQYVDNRATYEQWVVQPALRYRRAFADGRHTVGAALQAVRQSYEYQDENLNYLPGQEGSVGGSTSTSQVQVQSLLLTADYTFAGRYQVQGSLRRDQALFGNLDPEWLPGVQATWHAGQEAFLHGQTVVSKLDARVGWGLTSGTGHTSPGQAGGVAWYAPNYPPNTPAQQWLFRREQVRQFDAGLALGLWQDQLSVTLGAYQRRMHLEARTAQGSLAGIDGTEVLNKGLELTVAGAWQAGPVRGTTTLAAALNSNRLALPTDPAAGPVYGIYHRTEDGQPLSSFYGYDYQGLTANGLPYFRDIDNNGIITPADQVLLGSGLPRRLLSISQDLAWRRFSLLTQLDGLFGYQMLNTTLLNLDEPAGGYNSSGRVRNRWTPTNTATDVPRAGGHPILERTSPYTLQSGNHLRLSSLTLSYKVWNTDTRQISVWAGANNLFILTNYRGYDPNVSSAGASSTQAGLDAGSYPTARTILLGIKATL</sequence>
<keyword evidence="1" id="KW-0998">Cell outer membrane</keyword>
<evidence type="ECO:0000256" key="2">
    <source>
        <dbReference type="SAM" id="MobiDB-lite"/>
    </source>
</evidence>
<comment type="similarity">
    <text evidence="1">Belongs to the TonB-dependent receptor family.</text>
</comment>
<dbReference type="AlphaFoldDB" id="A0A4Z0PW68"/>
<dbReference type="EMBL" id="SRLC01000002">
    <property type="protein sequence ID" value="TGE21559.1"/>
    <property type="molecule type" value="Genomic_DNA"/>
</dbReference>
<keyword evidence="1" id="KW-0472">Membrane</keyword>
<dbReference type="InterPro" id="IPR023996">
    <property type="entry name" value="TonB-dep_OMP_SusC/RagA"/>
</dbReference>
<dbReference type="NCBIfam" id="TIGR04056">
    <property type="entry name" value="OMP_RagA_SusC"/>
    <property type="match status" value="1"/>
</dbReference>
<dbReference type="PROSITE" id="PS52016">
    <property type="entry name" value="TONB_DEPENDENT_REC_3"/>
    <property type="match status" value="1"/>
</dbReference>
<dbReference type="Pfam" id="PF07715">
    <property type="entry name" value="Plug"/>
    <property type="match status" value="1"/>
</dbReference>
<proteinExistence type="inferred from homology"/>
<name>A0A4Z0PW68_9BACT</name>
<evidence type="ECO:0000313" key="5">
    <source>
        <dbReference type="Proteomes" id="UP000297549"/>
    </source>
</evidence>
<comment type="subcellular location">
    <subcellularLocation>
        <location evidence="1">Cell outer membrane</location>
        <topology evidence="1">Multi-pass membrane protein</topology>
    </subcellularLocation>
</comment>
<organism evidence="4 5">
    <name type="scientific">Hymenobacter aquaticus</name>
    <dbReference type="NCBI Taxonomy" id="1867101"/>
    <lineage>
        <taxon>Bacteria</taxon>
        <taxon>Pseudomonadati</taxon>
        <taxon>Bacteroidota</taxon>
        <taxon>Cytophagia</taxon>
        <taxon>Cytophagales</taxon>
        <taxon>Hymenobacteraceae</taxon>
        <taxon>Hymenobacter</taxon>
    </lineage>
</organism>
<dbReference type="Proteomes" id="UP000297549">
    <property type="component" value="Unassembled WGS sequence"/>
</dbReference>
<feature type="domain" description="TonB-dependent receptor plug" evidence="3">
    <location>
        <begin position="79"/>
        <end position="190"/>
    </location>
</feature>
<feature type="region of interest" description="Disordered" evidence="2">
    <location>
        <begin position="798"/>
        <end position="820"/>
    </location>
</feature>
<keyword evidence="1" id="KW-0813">Transport</keyword>
<dbReference type="SUPFAM" id="SSF56935">
    <property type="entry name" value="Porins"/>
    <property type="match status" value="1"/>
</dbReference>
<keyword evidence="1" id="KW-0812">Transmembrane</keyword>
<evidence type="ECO:0000256" key="1">
    <source>
        <dbReference type="PROSITE-ProRule" id="PRU01360"/>
    </source>
</evidence>
<evidence type="ECO:0000259" key="3">
    <source>
        <dbReference type="Pfam" id="PF07715"/>
    </source>
</evidence>
<dbReference type="OrthoDB" id="9768177at2"/>
<dbReference type="InterPro" id="IPR012910">
    <property type="entry name" value="Plug_dom"/>
</dbReference>
<protein>
    <submittedName>
        <fullName evidence="4">SusC/RagA family TonB-linked outer membrane protein</fullName>
    </submittedName>
</protein>
<feature type="compositionally biased region" description="Polar residues" evidence="2">
    <location>
        <begin position="798"/>
        <end position="813"/>
    </location>
</feature>
<gene>
    <name evidence="4" type="ORF">E5K00_14850</name>
</gene>
<comment type="caution">
    <text evidence="4">The sequence shown here is derived from an EMBL/GenBank/DDBJ whole genome shotgun (WGS) entry which is preliminary data.</text>
</comment>
<dbReference type="InterPro" id="IPR037066">
    <property type="entry name" value="Plug_dom_sf"/>
</dbReference>
<dbReference type="Gene3D" id="2.170.130.10">
    <property type="entry name" value="TonB-dependent receptor, plug domain"/>
    <property type="match status" value="1"/>
</dbReference>
<dbReference type="InterPro" id="IPR039426">
    <property type="entry name" value="TonB-dep_rcpt-like"/>
</dbReference>
<keyword evidence="5" id="KW-1185">Reference proteome</keyword>
<dbReference type="GO" id="GO:0009279">
    <property type="term" value="C:cell outer membrane"/>
    <property type="evidence" value="ECO:0007669"/>
    <property type="project" value="UniProtKB-SubCell"/>
</dbReference>